<sequence length="296" mass="34028">MDSIFIQIVAYRDLELVPTVEEAIAHATHPERLTFGICWQYGTDEEKDYISKLKGIKDCRIIAVPASEARGVGWARSLVQKLWQKERYTLQIDAHMRFLPGWDIELIKMLEMCPSEKPLLSTYPPAYRPPRELVGDTPSRLEAKEFGDPGILSLRAIGDLSKCSIPQLGAFVAAGFIFADGLIIEEVPYDPDIYFTGEEVLFAAKAWTRGWDIYHPNLSVCWHFYNTGKKRVVHWEDHQDWWVQNKISESRFRQVLGMETATEDFGIYGLGNVRSLAEYEALAGVSFQERWFIRFI</sequence>
<evidence type="ECO:0008006" key="3">
    <source>
        <dbReference type="Google" id="ProtNLM"/>
    </source>
</evidence>
<dbReference type="SUPFAM" id="SSF53448">
    <property type="entry name" value="Nucleotide-diphospho-sugar transferases"/>
    <property type="match status" value="1"/>
</dbReference>
<dbReference type="Gene3D" id="3.90.550.10">
    <property type="entry name" value="Spore Coat Polysaccharide Biosynthesis Protein SpsA, Chain A"/>
    <property type="match status" value="1"/>
</dbReference>
<dbReference type="OrthoDB" id="5366220at2"/>
<accession>A0A3N6RXC0</accession>
<dbReference type="PANTHER" id="PTHR34496:SF10">
    <property type="entry name" value="GLCNAC TRANSFERASE"/>
    <property type="match status" value="1"/>
</dbReference>
<dbReference type="AlphaFoldDB" id="A0A3N6RXC0"/>
<comment type="caution">
    <text evidence="1">The sequence shown here is derived from an EMBL/GenBank/DDBJ whole genome shotgun (WGS) entry which is preliminary data.</text>
</comment>
<dbReference type="InterPro" id="IPR021067">
    <property type="entry name" value="Glycosyltransferase"/>
</dbReference>
<evidence type="ECO:0000313" key="2">
    <source>
        <dbReference type="Proteomes" id="UP000269154"/>
    </source>
</evidence>
<proteinExistence type="predicted"/>
<organism evidence="1 2">
    <name type="scientific">Okeania hirsuta</name>
    <dbReference type="NCBI Taxonomy" id="1458930"/>
    <lineage>
        <taxon>Bacteria</taxon>
        <taxon>Bacillati</taxon>
        <taxon>Cyanobacteriota</taxon>
        <taxon>Cyanophyceae</taxon>
        <taxon>Oscillatoriophycideae</taxon>
        <taxon>Oscillatoriales</taxon>
        <taxon>Microcoleaceae</taxon>
        <taxon>Okeania</taxon>
    </lineage>
</organism>
<evidence type="ECO:0000313" key="1">
    <source>
        <dbReference type="EMBL" id="RQH52797.1"/>
    </source>
</evidence>
<reference evidence="1 2" key="1">
    <citation type="journal article" date="2018" name="ACS Chem. Biol.">
        <title>Ketoreductase domain dysfunction expands chemodiversity: malyngamide biosynthesis in the cyanobacterium Okeania hirsuta.</title>
        <authorList>
            <person name="Moss N.A."/>
            <person name="Leao T."/>
            <person name="Rankin M."/>
            <person name="McCullough T.M."/>
            <person name="Qu P."/>
            <person name="Korobeynikov A."/>
            <person name="Smith J.L."/>
            <person name="Gerwick L."/>
            <person name="Gerwick W.H."/>
        </authorList>
    </citation>
    <scope>NUCLEOTIDE SEQUENCE [LARGE SCALE GENOMIC DNA]</scope>
    <source>
        <strain evidence="1 2">PAB10Feb10-1</strain>
    </source>
</reference>
<gene>
    <name evidence="1" type="ORF">D5R40_04810</name>
</gene>
<dbReference type="PANTHER" id="PTHR34496">
    <property type="entry name" value="GLCNAC TRANSFERASE-RELATED"/>
    <property type="match status" value="1"/>
</dbReference>
<dbReference type="RefSeq" id="WP_124143743.1">
    <property type="nucleotide sequence ID" value="NZ_CAWOKI010000365.1"/>
</dbReference>
<protein>
    <recommendedName>
        <fullName evidence="3">Glycosyltransferase</fullName>
    </recommendedName>
</protein>
<dbReference type="EMBL" id="RCBY01000015">
    <property type="protein sequence ID" value="RQH52797.1"/>
    <property type="molecule type" value="Genomic_DNA"/>
</dbReference>
<dbReference type="Proteomes" id="UP000269154">
    <property type="component" value="Unassembled WGS sequence"/>
</dbReference>
<keyword evidence="2" id="KW-1185">Reference proteome</keyword>
<name>A0A3N6RXC0_9CYAN</name>
<dbReference type="Pfam" id="PF11397">
    <property type="entry name" value="GlcNAc"/>
    <property type="match status" value="2"/>
</dbReference>
<dbReference type="InterPro" id="IPR029044">
    <property type="entry name" value="Nucleotide-diphossugar_trans"/>
</dbReference>